<dbReference type="AlphaFoldDB" id="A0A964FI86"/>
<dbReference type="Pfam" id="PF00512">
    <property type="entry name" value="HisKA"/>
    <property type="match status" value="1"/>
</dbReference>
<dbReference type="SUPFAM" id="SSF47384">
    <property type="entry name" value="Homodimeric domain of signal transducing histidine kinase"/>
    <property type="match status" value="1"/>
</dbReference>
<dbReference type="SMART" id="SM00448">
    <property type="entry name" value="REC"/>
    <property type="match status" value="1"/>
</dbReference>
<dbReference type="InterPro" id="IPR036097">
    <property type="entry name" value="HisK_dim/P_sf"/>
</dbReference>
<dbReference type="CDD" id="cd00156">
    <property type="entry name" value="REC"/>
    <property type="match status" value="1"/>
</dbReference>
<dbReference type="RefSeq" id="WP_304956555.1">
    <property type="nucleotide sequence ID" value="NZ_JADWDC010000108.1"/>
</dbReference>
<dbReference type="Gene3D" id="3.30.450.20">
    <property type="entry name" value="PAS domain"/>
    <property type="match status" value="1"/>
</dbReference>
<dbReference type="SUPFAM" id="SSF55785">
    <property type="entry name" value="PYP-like sensor domain (PAS domain)"/>
    <property type="match status" value="1"/>
</dbReference>
<accession>A0A964FI86</accession>
<keyword evidence="11" id="KW-1185">Reference proteome</keyword>
<gene>
    <name evidence="10" type="ORF">I4641_22625</name>
</gene>
<keyword evidence="3 5" id="KW-0597">Phosphoprotein</keyword>
<evidence type="ECO:0000256" key="5">
    <source>
        <dbReference type="PROSITE-ProRule" id="PRU00169"/>
    </source>
</evidence>
<dbReference type="InterPro" id="IPR003661">
    <property type="entry name" value="HisK_dim/P_dom"/>
</dbReference>
<dbReference type="PANTHER" id="PTHR43547:SF2">
    <property type="entry name" value="HYBRID SIGNAL TRANSDUCTION HISTIDINE KINASE C"/>
    <property type="match status" value="1"/>
</dbReference>
<evidence type="ECO:0000256" key="6">
    <source>
        <dbReference type="SAM" id="Coils"/>
    </source>
</evidence>
<evidence type="ECO:0000256" key="2">
    <source>
        <dbReference type="ARBA" id="ARBA00012438"/>
    </source>
</evidence>
<evidence type="ECO:0000259" key="9">
    <source>
        <dbReference type="PROSITE" id="PS50113"/>
    </source>
</evidence>
<feature type="domain" description="Response regulatory" evidence="7">
    <location>
        <begin position="5"/>
        <end position="121"/>
    </location>
</feature>
<dbReference type="CDD" id="cd00082">
    <property type="entry name" value="HisKA"/>
    <property type="match status" value="1"/>
</dbReference>
<feature type="domain" description="PAC" evidence="9">
    <location>
        <begin position="206"/>
        <end position="258"/>
    </location>
</feature>
<dbReference type="Gene3D" id="3.40.50.2300">
    <property type="match status" value="1"/>
</dbReference>
<keyword evidence="4" id="KW-0902">Two-component regulatory system</keyword>
<dbReference type="Pfam" id="PF00072">
    <property type="entry name" value="Response_reg"/>
    <property type="match status" value="1"/>
</dbReference>
<dbReference type="SUPFAM" id="SSF52172">
    <property type="entry name" value="CheY-like"/>
    <property type="match status" value="1"/>
</dbReference>
<comment type="caution">
    <text evidence="10">The sequence shown here is derived from an EMBL/GenBank/DDBJ whole genome shotgun (WGS) entry which is preliminary data.</text>
</comment>
<dbReference type="InterPro" id="IPR000014">
    <property type="entry name" value="PAS"/>
</dbReference>
<dbReference type="SMART" id="SM00091">
    <property type="entry name" value="PAS"/>
    <property type="match status" value="1"/>
</dbReference>
<dbReference type="InterPro" id="IPR001789">
    <property type="entry name" value="Sig_transdc_resp-reg_receiver"/>
</dbReference>
<dbReference type="Proteomes" id="UP000729733">
    <property type="component" value="Unassembled WGS sequence"/>
</dbReference>
<dbReference type="InterPro" id="IPR000700">
    <property type="entry name" value="PAS-assoc_C"/>
</dbReference>
<reference evidence="10" key="1">
    <citation type="journal article" date="2021" name="Antonie Van Leeuwenhoek">
        <title>Draft genome and description of Waterburya agarophytonicola gen. nov. sp. nov. (Pleurocapsales, Cyanobacteria): a seaweed symbiont.</title>
        <authorList>
            <person name="Bonthond G."/>
            <person name="Shalygin S."/>
            <person name="Bayer T."/>
            <person name="Weinberger F."/>
        </authorList>
    </citation>
    <scope>NUCLEOTIDE SEQUENCE</scope>
    <source>
        <strain evidence="10">KI4</strain>
    </source>
</reference>
<evidence type="ECO:0000256" key="3">
    <source>
        <dbReference type="ARBA" id="ARBA00022553"/>
    </source>
</evidence>
<dbReference type="EMBL" id="JADWDC010000108">
    <property type="protein sequence ID" value="MCC0179741.1"/>
    <property type="molecule type" value="Genomic_DNA"/>
</dbReference>
<dbReference type="PROSITE" id="PS50112">
    <property type="entry name" value="PAS"/>
    <property type="match status" value="1"/>
</dbReference>
<evidence type="ECO:0000259" key="7">
    <source>
        <dbReference type="PROSITE" id="PS50110"/>
    </source>
</evidence>
<protein>
    <recommendedName>
        <fullName evidence="2">histidine kinase</fullName>
        <ecNumber evidence="2">2.7.13.3</ecNumber>
    </recommendedName>
</protein>
<name>A0A964FI86_9CYAN</name>
<dbReference type="EC" id="2.7.13.3" evidence="2"/>
<dbReference type="PROSITE" id="PS50113">
    <property type="entry name" value="PAC"/>
    <property type="match status" value="1"/>
</dbReference>
<organism evidence="10 11">
    <name type="scientific">Waterburya agarophytonicola KI4</name>
    <dbReference type="NCBI Taxonomy" id="2874699"/>
    <lineage>
        <taxon>Bacteria</taxon>
        <taxon>Bacillati</taxon>
        <taxon>Cyanobacteriota</taxon>
        <taxon>Cyanophyceae</taxon>
        <taxon>Pleurocapsales</taxon>
        <taxon>Hyellaceae</taxon>
        <taxon>Waterburya</taxon>
        <taxon>Waterburya agarophytonicola</taxon>
    </lineage>
</organism>
<feature type="modified residue" description="4-aspartylphosphate" evidence="5">
    <location>
        <position position="56"/>
    </location>
</feature>
<evidence type="ECO:0000259" key="8">
    <source>
        <dbReference type="PROSITE" id="PS50112"/>
    </source>
</evidence>
<keyword evidence="6" id="KW-0175">Coiled coil</keyword>
<evidence type="ECO:0000256" key="4">
    <source>
        <dbReference type="ARBA" id="ARBA00023012"/>
    </source>
</evidence>
<dbReference type="Pfam" id="PF13426">
    <property type="entry name" value="PAS_9"/>
    <property type="match status" value="1"/>
</dbReference>
<feature type="coiled-coil region" evidence="6">
    <location>
        <begin position="243"/>
        <end position="270"/>
    </location>
</feature>
<comment type="catalytic activity">
    <reaction evidence="1">
        <text>ATP + protein L-histidine = ADP + protein N-phospho-L-histidine.</text>
        <dbReference type="EC" id="2.7.13.3"/>
    </reaction>
</comment>
<evidence type="ECO:0000313" key="11">
    <source>
        <dbReference type="Proteomes" id="UP000729733"/>
    </source>
</evidence>
<dbReference type="GO" id="GO:0000155">
    <property type="term" value="F:phosphorelay sensor kinase activity"/>
    <property type="evidence" value="ECO:0007669"/>
    <property type="project" value="InterPro"/>
</dbReference>
<dbReference type="InterPro" id="IPR035965">
    <property type="entry name" value="PAS-like_dom_sf"/>
</dbReference>
<sequence>MSDPKVLIIDDNSSDRALALRELKRLFPQLQYIEIIDENSFAQALEQDNFNIVITDYQLGWTTGLDILYRIKKQKPRCPIIMFTGTGSEEIAVSAMKAGLDDYVIKSPQHYIRLAAAVRSVWQRSQQHQALEEFKQSYYRFFERIPLGLYRLNPDGEIIEANSTLVKMLGYEQHEDIQGQSIFEYHLQPEAYLLWQQQLNGKEAVAEYEGQIKSLKGELIWVRHNAISVSDTQGNLTCYEGAVADITANKQAELERVELLNRERKAKEEAETVNRIKDEFLATLSHELRTPLNAVIGWVQLLRGGKMSEAQTTKAIDVIDRNAKAQNQLIDDLLDRTLAKVFYGIVKNYFYF</sequence>
<dbReference type="PROSITE" id="PS50110">
    <property type="entry name" value="RESPONSE_REGULATORY"/>
    <property type="match status" value="1"/>
</dbReference>
<dbReference type="NCBIfam" id="TIGR00229">
    <property type="entry name" value="sensory_box"/>
    <property type="match status" value="1"/>
</dbReference>
<dbReference type="InterPro" id="IPR011006">
    <property type="entry name" value="CheY-like_superfamily"/>
</dbReference>
<feature type="non-terminal residue" evidence="10">
    <location>
        <position position="352"/>
    </location>
</feature>
<proteinExistence type="predicted"/>
<dbReference type="PANTHER" id="PTHR43547">
    <property type="entry name" value="TWO-COMPONENT HISTIDINE KINASE"/>
    <property type="match status" value="1"/>
</dbReference>
<evidence type="ECO:0000256" key="1">
    <source>
        <dbReference type="ARBA" id="ARBA00000085"/>
    </source>
</evidence>
<dbReference type="Gene3D" id="1.10.287.130">
    <property type="match status" value="1"/>
</dbReference>
<feature type="domain" description="PAS" evidence="8">
    <location>
        <begin position="134"/>
        <end position="185"/>
    </location>
</feature>
<dbReference type="CDD" id="cd00130">
    <property type="entry name" value="PAS"/>
    <property type="match status" value="1"/>
</dbReference>
<evidence type="ECO:0000313" key="10">
    <source>
        <dbReference type="EMBL" id="MCC0179741.1"/>
    </source>
</evidence>
<dbReference type="SMART" id="SM00388">
    <property type="entry name" value="HisKA"/>
    <property type="match status" value="1"/>
</dbReference>